<feature type="compositionally biased region" description="Basic and acidic residues" evidence="14">
    <location>
        <begin position="1001"/>
        <end position="1011"/>
    </location>
</feature>
<keyword evidence="4" id="KW-0540">Nuclease</keyword>
<dbReference type="GO" id="GO:0003697">
    <property type="term" value="F:single-stranded DNA binding"/>
    <property type="evidence" value="ECO:0007669"/>
    <property type="project" value="InterPro"/>
</dbReference>
<comment type="cofactor">
    <cofactor evidence="1">
        <name>Mg(2+)</name>
        <dbReference type="ChEBI" id="CHEBI:18420"/>
    </cofactor>
</comment>
<feature type="region of interest" description="Disordered" evidence="14">
    <location>
        <begin position="113"/>
        <end position="136"/>
    </location>
</feature>
<dbReference type="PRINTS" id="PR00066">
    <property type="entry name" value="XRODRMPGMNTG"/>
</dbReference>
<dbReference type="Gene3D" id="1.10.150.20">
    <property type="entry name" value="5' to 3' exonuclease, C-terminal subdomain"/>
    <property type="match status" value="1"/>
</dbReference>
<feature type="compositionally biased region" description="Basic and acidic residues" evidence="14">
    <location>
        <begin position="639"/>
        <end position="648"/>
    </location>
</feature>
<dbReference type="STRING" id="871575.W1QFX0"/>
<dbReference type="InterPro" id="IPR036279">
    <property type="entry name" value="5-3_exonuclease_C_sf"/>
</dbReference>
<dbReference type="PANTHER" id="PTHR16171:SF7">
    <property type="entry name" value="DNA REPAIR PROTEIN RAD2"/>
    <property type="match status" value="1"/>
</dbReference>
<keyword evidence="7" id="KW-0227">DNA damage</keyword>
<dbReference type="PANTHER" id="PTHR16171">
    <property type="entry name" value="DNA REPAIR PROTEIN COMPLEMENTING XP-G CELLS-RELATED"/>
    <property type="match status" value="1"/>
</dbReference>
<dbReference type="InterPro" id="IPR006086">
    <property type="entry name" value="XPG-I_dom"/>
</dbReference>
<dbReference type="GO" id="GO:0006289">
    <property type="term" value="P:nucleotide-excision repair"/>
    <property type="evidence" value="ECO:0007669"/>
    <property type="project" value="EnsemblFungi"/>
</dbReference>
<dbReference type="OMA" id="PNSMDFS"/>
<evidence type="ECO:0000256" key="4">
    <source>
        <dbReference type="ARBA" id="ARBA00022722"/>
    </source>
</evidence>
<sequence>MGVHGLWEIVGPTARPVRLEAMAKKRLAVDASIWIYQFLKAVRDVQGNQLINSHIVGFFRRICKLLYFGIKPVFVFDGGAPLLKKQTISKRREKREGSKETAEQVARRLLAKQLQNRAEGKPDAPKKPKSKAKTKEVPIDQLQFTEFYEDTNYFDTRDKKQEQTLEKPTPKKENENRIFRRQDEYDLPHIDSFKVDKNDQRVITDYEYDRLTSDLQDELGGIDLDTIDPKSEEFARLPLSTQYIVLSHLRLRSRLRMGYTKQQLETLFPNSMDFSKFQIQMVQKRNFLTQKLMNVAGMDEKEAKSRRIASDRDRIYELQRNENGYTLSIKDDGHSAEKPIDLNSDGEQDEDEDDEEWEDVIEPVKPVSPMGTAASEPMFVGEVESSENNEDTTMAMIQSLYEYANNNKKNLQKAAEMSEEEQLRQAVERSKQDYYNMMEQEQQNDAPFDYGAPPPLILTKESLGSNIGKVTESKPVSVPKFDFKSSILSASKTEEPKSVQPKQEPKPKNDKKKAEETPVWFQTRVSENAYHETGSHEKTEVDKTEDEKAGLFDYADLEPYLEEDESEDYEDVEEHEAHEPEIIELDPEPQPEPEKTNQAHDTLERVTVSDQPELKHNSSDDPDGQEAIEAIPTPVGQQAKRETKHSEENMQQEVPKMPEPLDYVFSDAEEEELEHNLEDEEAAYEKFVDQVGTKKPSSSSSFWSMDDEVQLQESMKKQKRDADEVTVRMILDIQDMLSRFGLPYITAPMEAEAQCAELLRLGLVDGIITDDSDCFLFGGDRVYKNMFNEKNFVECYQMEDLERDLGLDRRMLIDLALLLGSDYTEGIKGVGKVAAMEILAEFGTLESFKHWWLDYQNGIIDESKETTVKRKLRKSLKKTDLYLTPEFPDKRVIEAYLHPEVDHDKSEFQWGYPNLDKLRTFLMYNVGWGKEKVDTILLPIIQNMNKPQTSIEEFFPVEMIRRRRDLEMGQRLKNATSKLRNADKNSAETEEQPSKRRRQQKEHDQDHKLGS</sequence>
<evidence type="ECO:0000259" key="16">
    <source>
        <dbReference type="SMART" id="SM00485"/>
    </source>
</evidence>
<dbReference type="PROSITE" id="PS00841">
    <property type="entry name" value="XPG_1"/>
    <property type="match status" value="1"/>
</dbReference>
<feature type="compositionally biased region" description="Basic and acidic residues" evidence="14">
    <location>
        <begin position="592"/>
        <end position="604"/>
    </location>
</feature>
<dbReference type="AlphaFoldDB" id="W1QFX0"/>
<evidence type="ECO:0000256" key="11">
    <source>
        <dbReference type="ARBA" id="ARBA00023242"/>
    </source>
</evidence>
<dbReference type="PRINTS" id="PR00853">
    <property type="entry name" value="XPGRADSUPER"/>
</dbReference>
<dbReference type="InterPro" id="IPR001044">
    <property type="entry name" value="XPG/Rad2_eukaryotes"/>
</dbReference>
<comment type="caution">
    <text evidence="17">The sequence shown here is derived from an EMBL/GenBank/DDBJ whole genome shotgun (WGS) entry which is preliminary data.</text>
</comment>
<accession>W1QFX0</accession>
<dbReference type="Gene3D" id="3.40.50.1010">
    <property type="entry name" value="5'-nuclease"/>
    <property type="match status" value="2"/>
</dbReference>
<name>W1QFX0_OGAPD</name>
<feature type="compositionally biased region" description="Acidic residues" evidence="14">
    <location>
        <begin position="344"/>
        <end position="357"/>
    </location>
</feature>
<evidence type="ECO:0000256" key="7">
    <source>
        <dbReference type="ARBA" id="ARBA00022763"/>
    </source>
</evidence>
<dbReference type="GO" id="GO:0000112">
    <property type="term" value="C:nucleotide-excision repair factor 3 complex"/>
    <property type="evidence" value="ECO:0007669"/>
    <property type="project" value="EnsemblFungi"/>
</dbReference>
<evidence type="ECO:0000313" key="18">
    <source>
        <dbReference type="Proteomes" id="UP000008673"/>
    </source>
</evidence>
<dbReference type="SMART" id="SM00485">
    <property type="entry name" value="XPGN"/>
    <property type="match status" value="1"/>
</dbReference>
<dbReference type="Pfam" id="PF00752">
    <property type="entry name" value="XPG_N"/>
    <property type="match status" value="1"/>
</dbReference>
<dbReference type="InterPro" id="IPR019974">
    <property type="entry name" value="XPG_CS"/>
</dbReference>
<feature type="region of interest" description="Disordered" evidence="14">
    <location>
        <begin position="972"/>
        <end position="1011"/>
    </location>
</feature>
<feature type="compositionally biased region" description="Acidic residues" evidence="14">
    <location>
        <begin position="555"/>
        <end position="574"/>
    </location>
</feature>
<evidence type="ECO:0000256" key="14">
    <source>
        <dbReference type="SAM" id="MobiDB-lite"/>
    </source>
</evidence>
<feature type="region of interest" description="Disordered" evidence="14">
    <location>
        <begin position="486"/>
        <end position="653"/>
    </location>
</feature>
<dbReference type="GO" id="GO:0046872">
    <property type="term" value="F:metal ion binding"/>
    <property type="evidence" value="ECO:0007669"/>
    <property type="project" value="UniProtKB-KW"/>
</dbReference>
<reference evidence="17 18" key="1">
    <citation type="journal article" date="2013" name="BMC Genomics">
        <title>Genome sequence and analysis of methylotrophic yeast Hansenula polymorpha DL1.</title>
        <authorList>
            <person name="Ravin N.V."/>
            <person name="Eldarov M.A."/>
            <person name="Kadnikov V.V."/>
            <person name="Beletsky A.V."/>
            <person name="Schneider J."/>
            <person name="Mardanova E.S."/>
            <person name="Smekalova E.M."/>
            <person name="Zvereva M.I."/>
            <person name="Dontsova O.A."/>
            <person name="Mardanov A.V."/>
            <person name="Skryabin K.G."/>
        </authorList>
    </citation>
    <scope>NUCLEOTIDE SEQUENCE [LARGE SCALE GENOMIC DNA]</scope>
    <source>
        <strain evidence="18">ATCC 26012 / BCRC 20466 / JCM 22074 / NRRL Y-7560 / DL-1</strain>
    </source>
</reference>
<dbReference type="InterPro" id="IPR029060">
    <property type="entry name" value="PIN-like_dom_sf"/>
</dbReference>
<feature type="domain" description="XPG N-terminal" evidence="16">
    <location>
        <begin position="1"/>
        <end position="98"/>
    </location>
</feature>
<keyword evidence="9" id="KW-0460">Magnesium</keyword>
<feature type="compositionally biased region" description="Acidic residues" evidence="14">
    <location>
        <begin position="582"/>
        <end position="591"/>
    </location>
</feature>
<dbReference type="OrthoDB" id="31113at2759"/>
<dbReference type="CDD" id="cd09904">
    <property type="entry name" value="H3TH_XPG"/>
    <property type="match status" value="1"/>
</dbReference>
<evidence type="ECO:0000313" key="17">
    <source>
        <dbReference type="EMBL" id="ESW99871.1"/>
    </source>
</evidence>
<evidence type="ECO:0000256" key="10">
    <source>
        <dbReference type="ARBA" id="ARBA00023204"/>
    </source>
</evidence>
<dbReference type="CDD" id="cd09868">
    <property type="entry name" value="PIN_XPG_RAD2"/>
    <property type="match status" value="2"/>
</dbReference>
<dbReference type="GO" id="GO:0000014">
    <property type="term" value="F:single-stranded DNA endodeoxyribonuclease activity"/>
    <property type="evidence" value="ECO:0007669"/>
    <property type="project" value="EnsemblFungi"/>
</dbReference>
<evidence type="ECO:0000256" key="3">
    <source>
        <dbReference type="ARBA" id="ARBA00005283"/>
    </source>
</evidence>
<protein>
    <submittedName>
        <fullName evidence="17">Single-stranded DNA endonuclease, cleaves single-stranded DNA during nucleotide excision repair</fullName>
    </submittedName>
</protein>
<gene>
    <name evidence="17" type="ORF">HPODL_03738</name>
</gene>
<dbReference type="HOGENOM" id="CLU_003018_0_0_1"/>
<dbReference type="SUPFAM" id="SSF47807">
    <property type="entry name" value="5' to 3' exonuclease, C-terminal subdomain"/>
    <property type="match status" value="1"/>
</dbReference>
<keyword evidence="8" id="KW-0378">Hydrolase</keyword>
<feature type="compositionally biased region" description="Basic and acidic residues" evidence="14">
    <location>
        <begin position="529"/>
        <end position="550"/>
    </location>
</feature>
<dbReference type="GO" id="GO:0048256">
    <property type="term" value="F:flap endonuclease activity"/>
    <property type="evidence" value="ECO:0007669"/>
    <property type="project" value="UniProtKB-ARBA"/>
</dbReference>
<dbReference type="PROSITE" id="PS00842">
    <property type="entry name" value="XPG_2"/>
    <property type="match status" value="1"/>
</dbReference>
<dbReference type="eggNOG" id="KOG2520">
    <property type="taxonomic scope" value="Eukaryota"/>
</dbReference>
<dbReference type="SMART" id="SM00484">
    <property type="entry name" value="XPGI"/>
    <property type="match status" value="1"/>
</dbReference>
<comment type="subcellular location">
    <subcellularLocation>
        <location evidence="2">Nucleus</location>
    </subcellularLocation>
</comment>
<dbReference type="EMBL" id="AEOI02000007">
    <property type="protein sequence ID" value="ESW99871.1"/>
    <property type="molecule type" value="Genomic_DNA"/>
</dbReference>
<feature type="compositionally biased region" description="Basic and acidic residues" evidence="14">
    <location>
        <begin position="329"/>
        <end position="340"/>
    </location>
</feature>
<feature type="domain" description="XPG-I" evidence="15">
    <location>
        <begin position="738"/>
        <end position="807"/>
    </location>
</feature>
<dbReference type="RefSeq" id="XP_013935543.1">
    <property type="nucleotide sequence ID" value="XM_014080068.1"/>
</dbReference>
<dbReference type="SMART" id="SM00279">
    <property type="entry name" value="HhH2"/>
    <property type="match status" value="1"/>
</dbReference>
<evidence type="ECO:0000256" key="1">
    <source>
        <dbReference type="ARBA" id="ARBA00001946"/>
    </source>
</evidence>
<keyword evidence="10" id="KW-0234">DNA repair</keyword>
<feature type="coiled-coil region" evidence="13">
    <location>
        <begin position="401"/>
        <end position="444"/>
    </location>
</feature>
<keyword evidence="18" id="KW-1185">Reference proteome</keyword>
<keyword evidence="5" id="KW-0479">Metal-binding</keyword>
<dbReference type="GeneID" id="25773172"/>
<feature type="region of interest" description="Disordered" evidence="14">
    <location>
        <begin position="326"/>
        <end position="357"/>
    </location>
</feature>
<organism evidence="17 18">
    <name type="scientific">Ogataea parapolymorpha (strain ATCC 26012 / BCRC 20466 / JCM 22074 / NRRL Y-7560 / DL-1)</name>
    <name type="common">Yeast</name>
    <name type="synonym">Hansenula polymorpha</name>
    <dbReference type="NCBI Taxonomy" id="871575"/>
    <lineage>
        <taxon>Eukaryota</taxon>
        <taxon>Fungi</taxon>
        <taxon>Dikarya</taxon>
        <taxon>Ascomycota</taxon>
        <taxon>Saccharomycotina</taxon>
        <taxon>Pichiomycetes</taxon>
        <taxon>Pichiales</taxon>
        <taxon>Pichiaceae</taxon>
        <taxon>Ogataea</taxon>
    </lineage>
</organism>
<dbReference type="InterPro" id="IPR006084">
    <property type="entry name" value="XPG/Rad2"/>
</dbReference>
<comment type="similarity">
    <text evidence="12">Belongs to the XPG/RAD2 endonuclease family. GEN subfamily.</text>
</comment>
<evidence type="ECO:0000256" key="12">
    <source>
        <dbReference type="ARBA" id="ARBA00038112"/>
    </source>
</evidence>
<dbReference type="InterPro" id="IPR008918">
    <property type="entry name" value="HhH2"/>
</dbReference>
<dbReference type="KEGG" id="opa:HPODL_03738"/>
<comment type="similarity">
    <text evidence="3">Belongs to the XPG/RAD2 endonuclease family. XPG subfamily.</text>
</comment>
<evidence type="ECO:0000256" key="8">
    <source>
        <dbReference type="ARBA" id="ARBA00022801"/>
    </source>
</evidence>
<evidence type="ECO:0000256" key="2">
    <source>
        <dbReference type="ARBA" id="ARBA00004123"/>
    </source>
</evidence>
<proteinExistence type="inferred from homology"/>
<evidence type="ECO:0000256" key="5">
    <source>
        <dbReference type="ARBA" id="ARBA00022723"/>
    </source>
</evidence>
<dbReference type="Proteomes" id="UP000008673">
    <property type="component" value="Unassembled WGS sequence"/>
</dbReference>
<evidence type="ECO:0000259" key="15">
    <source>
        <dbReference type="SMART" id="SM00484"/>
    </source>
</evidence>
<dbReference type="FunFam" id="3.40.50.1010:FF:000061">
    <property type="entry name" value="Single-stranded DNA endonuclease (Eurofung)"/>
    <property type="match status" value="1"/>
</dbReference>
<evidence type="ECO:0000256" key="13">
    <source>
        <dbReference type="SAM" id="Coils"/>
    </source>
</evidence>
<dbReference type="InterPro" id="IPR006085">
    <property type="entry name" value="XPG_DNA_repair_N"/>
</dbReference>
<dbReference type="Pfam" id="PF00867">
    <property type="entry name" value="XPG_I"/>
    <property type="match status" value="1"/>
</dbReference>
<dbReference type="FunFam" id="1.10.150.20:FF:000030">
    <property type="entry name" value="Flap endonuclease GEN-like 1"/>
    <property type="match status" value="1"/>
</dbReference>
<dbReference type="SUPFAM" id="SSF88723">
    <property type="entry name" value="PIN domain-like"/>
    <property type="match status" value="1"/>
</dbReference>
<dbReference type="GO" id="GO:0006366">
    <property type="term" value="P:transcription by RNA polymerase II"/>
    <property type="evidence" value="ECO:0007669"/>
    <property type="project" value="EnsemblFungi"/>
</dbReference>
<feature type="compositionally biased region" description="Basic and acidic residues" evidence="14">
    <location>
        <begin position="492"/>
        <end position="516"/>
    </location>
</feature>
<keyword evidence="11" id="KW-0539">Nucleus</keyword>
<evidence type="ECO:0000256" key="9">
    <source>
        <dbReference type="ARBA" id="ARBA00022842"/>
    </source>
</evidence>
<keyword evidence="13" id="KW-0175">Coiled coil</keyword>
<evidence type="ECO:0000256" key="6">
    <source>
        <dbReference type="ARBA" id="ARBA00022759"/>
    </source>
</evidence>
<keyword evidence="6 17" id="KW-0255">Endonuclease</keyword>